<dbReference type="InterPro" id="IPR023173">
    <property type="entry name" value="NADPH_Cyt_P450_Rdtase_alpha"/>
</dbReference>
<dbReference type="Pfam" id="PF00667">
    <property type="entry name" value="FAD_binding_1"/>
    <property type="match status" value="1"/>
</dbReference>
<keyword evidence="6" id="KW-0349">Heme</keyword>
<keyword evidence="9" id="KW-0479">Metal-binding</keyword>
<feature type="domain" description="FAD-binding FR-type" evidence="15">
    <location>
        <begin position="54"/>
        <end position="309"/>
    </location>
</feature>
<dbReference type="AlphaFoldDB" id="A0AA88L2E4"/>
<evidence type="ECO:0000256" key="14">
    <source>
        <dbReference type="ARBA" id="ARBA00023004"/>
    </source>
</evidence>
<evidence type="ECO:0000256" key="12">
    <source>
        <dbReference type="ARBA" id="ARBA00022860"/>
    </source>
</evidence>
<keyword evidence="10" id="KW-0274">FAD</keyword>
<dbReference type="Gene3D" id="1.20.990.10">
    <property type="entry name" value="NADPH-cytochrome p450 Reductase, Chain A, domain 3"/>
    <property type="match status" value="1"/>
</dbReference>
<gene>
    <name evidence="16" type="ORF">QYM36_013728</name>
</gene>
<evidence type="ECO:0000256" key="13">
    <source>
        <dbReference type="ARBA" id="ARBA00023002"/>
    </source>
</evidence>
<evidence type="ECO:0000256" key="2">
    <source>
        <dbReference type="ARBA" id="ARBA00001970"/>
    </source>
</evidence>
<feature type="non-terminal residue" evidence="16">
    <location>
        <position position="473"/>
    </location>
</feature>
<dbReference type="SUPFAM" id="SSF52343">
    <property type="entry name" value="Ferredoxin reductase-like, C-terminal NADP-linked domain"/>
    <property type="match status" value="1"/>
</dbReference>
<keyword evidence="7" id="KW-0285">Flavoprotein</keyword>
<dbReference type="InterPro" id="IPR050607">
    <property type="entry name" value="NOS"/>
</dbReference>
<evidence type="ECO:0000256" key="11">
    <source>
        <dbReference type="ARBA" id="ARBA00022857"/>
    </source>
</evidence>
<comment type="cofactor">
    <cofactor evidence="2">
        <name>heme b</name>
        <dbReference type="ChEBI" id="CHEBI:60344"/>
    </cofactor>
</comment>
<dbReference type="Gene3D" id="3.40.50.80">
    <property type="entry name" value="Nucleotide-binding domain of ferredoxin-NADP reductase (FNR) module"/>
    <property type="match status" value="1"/>
</dbReference>
<evidence type="ECO:0000256" key="6">
    <source>
        <dbReference type="ARBA" id="ARBA00022617"/>
    </source>
</evidence>
<keyword evidence="12" id="KW-0112">Calmodulin-binding</keyword>
<evidence type="ECO:0000256" key="1">
    <source>
        <dbReference type="ARBA" id="ARBA00001917"/>
    </source>
</evidence>
<dbReference type="InterPro" id="IPR039261">
    <property type="entry name" value="FNR_nucleotide-bd"/>
</dbReference>
<comment type="cofactor">
    <cofactor evidence="3">
        <name>FAD</name>
        <dbReference type="ChEBI" id="CHEBI:57692"/>
    </cofactor>
</comment>
<dbReference type="SUPFAM" id="SSF63380">
    <property type="entry name" value="Riboflavin synthase domain-like"/>
    <property type="match status" value="1"/>
</dbReference>
<evidence type="ECO:0000256" key="10">
    <source>
        <dbReference type="ARBA" id="ARBA00022827"/>
    </source>
</evidence>
<feature type="non-terminal residue" evidence="16">
    <location>
        <position position="1"/>
    </location>
</feature>
<dbReference type="InterPro" id="IPR017938">
    <property type="entry name" value="Riboflavin_synthase-like_b-brl"/>
</dbReference>
<evidence type="ECO:0000313" key="17">
    <source>
        <dbReference type="Proteomes" id="UP001187531"/>
    </source>
</evidence>
<dbReference type="GO" id="GO:0046872">
    <property type="term" value="F:metal ion binding"/>
    <property type="evidence" value="ECO:0007669"/>
    <property type="project" value="UniProtKB-KW"/>
</dbReference>
<reference evidence="16" key="1">
    <citation type="submission" date="2023-07" db="EMBL/GenBank/DDBJ databases">
        <title>Chromosome-level genome assembly of Artemia franciscana.</title>
        <authorList>
            <person name="Jo E."/>
        </authorList>
    </citation>
    <scope>NUCLEOTIDE SEQUENCE</scope>
    <source>
        <tissue evidence="16">Whole body</tissue>
    </source>
</reference>
<organism evidence="16 17">
    <name type="scientific">Artemia franciscana</name>
    <name type="common">Brine shrimp</name>
    <name type="synonym">Artemia sanfranciscana</name>
    <dbReference type="NCBI Taxonomy" id="6661"/>
    <lineage>
        <taxon>Eukaryota</taxon>
        <taxon>Metazoa</taxon>
        <taxon>Ecdysozoa</taxon>
        <taxon>Arthropoda</taxon>
        <taxon>Crustacea</taxon>
        <taxon>Branchiopoda</taxon>
        <taxon>Anostraca</taxon>
        <taxon>Artemiidae</taxon>
        <taxon>Artemia</taxon>
    </lineage>
</organism>
<accession>A0AA88L2E4</accession>
<dbReference type="PANTHER" id="PTHR43410">
    <property type="entry name" value="NITRIC OXIDE SYNTHASE OXYGENASE"/>
    <property type="match status" value="1"/>
</dbReference>
<dbReference type="InterPro" id="IPR017927">
    <property type="entry name" value="FAD-bd_FR_type"/>
</dbReference>
<evidence type="ECO:0000256" key="8">
    <source>
        <dbReference type="ARBA" id="ARBA00022643"/>
    </source>
</evidence>
<dbReference type="InterPro" id="IPR003097">
    <property type="entry name" value="CysJ-like_FAD-binding"/>
</dbReference>
<dbReference type="Proteomes" id="UP001187531">
    <property type="component" value="Unassembled WGS sequence"/>
</dbReference>
<dbReference type="GO" id="GO:0006809">
    <property type="term" value="P:nitric oxide biosynthetic process"/>
    <property type="evidence" value="ECO:0007669"/>
    <property type="project" value="TreeGrafter"/>
</dbReference>
<dbReference type="GO" id="GO:0005516">
    <property type="term" value="F:calmodulin binding"/>
    <property type="evidence" value="ECO:0007669"/>
    <property type="project" value="UniProtKB-KW"/>
</dbReference>
<dbReference type="Gene3D" id="2.40.30.10">
    <property type="entry name" value="Translation factors"/>
    <property type="match status" value="1"/>
</dbReference>
<dbReference type="PANTHER" id="PTHR43410:SF1">
    <property type="entry name" value="NITRIC OXIDE SYNTHASE"/>
    <property type="match status" value="1"/>
</dbReference>
<evidence type="ECO:0000313" key="16">
    <source>
        <dbReference type="EMBL" id="KAK2710156.1"/>
    </source>
</evidence>
<keyword evidence="8" id="KW-0288">FMN</keyword>
<dbReference type="PRINTS" id="PR00371">
    <property type="entry name" value="FPNCR"/>
</dbReference>
<keyword evidence="13" id="KW-0560">Oxidoreductase</keyword>
<comment type="caution">
    <text evidence="16">The sequence shown here is derived from an EMBL/GenBank/DDBJ whole genome shotgun (WGS) entry which is preliminary data.</text>
</comment>
<evidence type="ECO:0000256" key="5">
    <source>
        <dbReference type="ARBA" id="ARBA00012989"/>
    </source>
</evidence>
<comment type="similarity">
    <text evidence="4">Belongs to the NOS family.</text>
</comment>
<sequence length="473" mass="53527">ATCEAFHIKLPTKVVVTIGTESVQEPVQSNMELIFADAPGRPHFTEYFSNAIGEEVLPLTVTYNEVIAGSRDAGPCTIQIKLSWQDVAMNKAVSFEPGDQLGILPQNGDDMVLKLIQRLDPVPSLEQTYRLMTPNEISTIAGPNKEFVRYLPPATVFDWFKKFLDITTPPTMMLLSELATYATNQTEKERLNRLSEDPGKYLHWRRSRWPTILSLLEEFSSLSIPAVVLIYKLPLMQPCFYSISSCLLSSPTCVDLTVGVVNITDDGSSPVIFPDGSSRSGLCSMYLNQATIGATVNAFFREKPQFHLPEDPTVPIIMVGQDIGIAPFRSFWMHRAELMRGGQHLGTAIFYGGYRTQEMNLYREEKLQYQNIGAIELPTTYCREAVQGCAPDRVLVNYPTNEVVFCYDQGLVQMVISDNAFRMYESLYLQNGHIYICGDFHLVRYVRRILRLIFEEYGNLNEYEVKLALQDLE</sequence>
<evidence type="ECO:0000256" key="4">
    <source>
        <dbReference type="ARBA" id="ARBA00006267"/>
    </source>
</evidence>
<evidence type="ECO:0000256" key="9">
    <source>
        <dbReference type="ARBA" id="ARBA00022723"/>
    </source>
</evidence>
<keyword evidence="17" id="KW-1185">Reference proteome</keyword>
<dbReference type="EMBL" id="JAVRJZ010000017">
    <property type="protein sequence ID" value="KAK2710156.1"/>
    <property type="molecule type" value="Genomic_DNA"/>
</dbReference>
<comment type="cofactor">
    <cofactor evidence="1">
        <name>FMN</name>
        <dbReference type="ChEBI" id="CHEBI:58210"/>
    </cofactor>
</comment>
<dbReference type="EC" id="1.14.13.39" evidence="5"/>
<keyword evidence="11" id="KW-0521">NADP</keyword>
<dbReference type="InterPro" id="IPR001709">
    <property type="entry name" value="Flavoprot_Pyr_Nucl_cyt_Rdtase"/>
</dbReference>
<dbReference type="PROSITE" id="PS51384">
    <property type="entry name" value="FAD_FR"/>
    <property type="match status" value="1"/>
</dbReference>
<dbReference type="FunFam" id="1.20.990.10:FF:000002">
    <property type="entry name" value="Nitric oxide synthase"/>
    <property type="match status" value="1"/>
</dbReference>
<evidence type="ECO:0000256" key="3">
    <source>
        <dbReference type="ARBA" id="ARBA00001974"/>
    </source>
</evidence>
<protein>
    <recommendedName>
        <fullName evidence="5">nitric-oxide synthase (NADPH)</fullName>
        <ecNumber evidence="5">1.14.13.39</ecNumber>
    </recommendedName>
</protein>
<evidence type="ECO:0000259" key="15">
    <source>
        <dbReference type="PROSITE" id="PS51384"/>
    </source>
</evidence>
<proteinExistence type="inferred from homology"/>
<keyword evidence="14" id="KW-0408">Iron</keyword>
<evidence type="ECO:0000256" key="7">
    <source>
        <dbReference type="ARBA" id="ARBA00022630"/>
    </source>
</evidence>
<dbReference type="GO" id="GO:0004517">
    <property type="term" value="F:nitric-oxide synthase activity"/>
    <property type="evidence" value="ECO:0007669"/>
    <property type="project" value="UniProtKB-EC"/>
</dbReference>
<name>A0AA88L2E4_ARTSF</name>